<gene>
    <name evidence="1" type="ORF">GCM10011390_20670</name>
</gene>
<dbReference type="PANTHER" id="PTHR40275:SF1">
    <property type="entry name" value="SSL7038 PROTEIN"/>
    <property type="match status" value="1"/>
</dbReference>
<name>A0A916ZJV9_9HYPH</name>
<dbReference type="Proteomes" id="UP000644699">
    <property type="component" value="Unassembled WGS sequence"/>
</dbReference>
<proteinExistence type="predicted"/>
<dbReference type="PANTHER" id="PTHR40275">
    <property type="entry name" value="SSL7038 PROTEIN"/>
    <property type="match status" value="1"/>
</dbReference>
<organism evidence="1 2">
    <name type="scientific">Aureimonas endophytica</name>
    <dbReference type="NCBI Taxonomy" id="2027858"/>
    <lineage>
        <taxon>Bacteria</taxon>
        <taxon>Pseudomonadati</taxon>
        <taxon>Pseudomonadota</taxon>
        <taxon>Alphaproteobacteria</taxon>
        <taxon>Hyphomicrobiales</taxon>
        <taxon>Aurantimonadaceae</taxon>
        <taxon>Aureimonas</taxon>
    </lineage>
</organism>
<comment type="caution">
    <text evidence="1">The sequence shown here is derived from an EMBL/GenBank/DDBJ whole genome shotgun (WGS) entry which is preliminary data.</text>
</comment>
<reference evidence="1" key="2">
    <citation type="submission" date="2020-09" db="EMBL/GenBank/DDBJ databases">
        <authorList>
            <person name="Sun Q."/>
            <person name="Zhou Y."/>
        </authorList>
    </citation>
    <scope>NUCLEOTIDE SEQUENCE</scope>
    <source>
        <strain evidence="1">CGMCC 1.15367</strain>
    </source>
</reference>
<sequence length="83" mass="9121">MVEISELEKYDAADFLKTPEDRAGYVSAAIKDGDPVIIRKALQAVARSLGMKAVAEEAKVSRESLYRSLEESGNPSSQRFSRS</sequence>
<protein>
    <recommendedName>
        <fullName evidence="3">Addiction module antidote protein</fullName>
    </recommendedName>
</protein>
<dbReference type="AlphaFoldDB" id="A0A916ZJV9"/>
<reference evidence="1" key="1">
    <citation type="journal article" date="2014" name="Int. J. Syst. Evol. Microbiol.">
        <title>Complete genome sequence of Corynebacterium casei LMG S-19264T (=DSM 44701T), isolated from a smear-ripened cheese.</title>
        <authorList>
            <consortium name="US DOE Joint Genome Institute (JGI-PGF)"/>
            <person name="Walter F."/>
            <person name="Albersmeier A."/>
            <person name="Kalinowski J."/>
            <person name="Ruckert C."/>
        </authorList>
    </citation>
    <scope>NUCLEOTIDE SEQUENCE</scope>
    <source>
        <strain evidence="1">CGMCC 1.15367</strain>
    </source>
</reference>
<dbReference type="EMBL" id="BMIQ01000003">
    <property type="protein sequence ID" value="GGE01642.1"/>
    <property type="molecule type" value="Genomic_DNA"/>
</dbReference>
<evidence type="ECO:0008006" key="3">
    <source>
        <dbReference type="Google" id="ProtNLM"/>
    </source>
</evidence>
<accession>A0A916ZJV9</accession>
<dbReference type="InterPro" id="IPR014057">
    <property type="entry name" value="HI1420"/>
</dbReference>
<keyword evidence="2" id="KW-1185">Reference proteome</keyword>
<dbReference type="RefSeq" id="WP_244639433.1">
    <property type="nucleotide sequence ID" value="NZ_BMIQ01000003.1"/>
</dbReference>
<evidence type="ECO:0000313" key="1">
    <source>
        <dbReference type="EMBL" id="GGE01642.1"/>
    </source>
</evidence>
<dbReference type="NCBIfam" id="TIGR02684">
    <property type="entry name" value="dnstrm_HI1420"/>
    <property type="match status" value="1"/>
</dbReference>
<dbReference type="Pfam" id="PF21716">
    <property type="entry name" value="dnstrm_HI1420"/>
    <property type="match status" value="1"/>
</dbReference>
<evidence type="ECO:0000313" key="2">
    <source>
        <dbReference type="Proteomes" id="UP000644699"/>
    </source>
</evidence>